<gene>
    <name evidence="2" type="ORF">PPRIM_AZ9-3.1.T1480005</name>
</gene>
<dbReference type="Pfam" id="PF00805">
    <property type="entry name" value="Pentapeptide"/>
    <property type="match status" value="1"/>
</dbReference>
<dbReference type="PANTHER" id="PTHR45333:SF1">
    <property type="entry name" value="CHROMOSOME UNDETERMINED SCAFFOLD_625, WHOLE GENOME SHOTGUN SEQUENCE"/>
    <property type="match status" value="1"/>
</dbReference>
<dbReference type="PANTHER" id="PTHR45333">
    <property type="entry name" value="MEMBRANE PROTEIN-RELATED"/>
    <property type="match status" value="1"/>
</dbReference>
<evidence type="ECO:0000313" key="2">
    <source>
        <dbReference type="EMBL" id="CAD8111491.1"/>
    </source>
</evidence>
<organism evidence="2 3">
    <name type="scientific">Paramecium primaurelia</name>
    <dbReference type="NCBI Taxonomy" id="5886"/>
    <lineage>
        <taxon>Eukaryota</taxon>
        <taxon>Sar</taxon>
        <taxon>Alveolata</taxon>
        <taxon>Ciliophora</taxon>
        <taxon>Intramacronucleata</taxon>
        <taxon>Oligohymenophorea</taxon>
        <taxon>Peniculida</taxon>
        <taxon>Parameciidae</taxon>
        <taxon>Paramecium</taxon>
    </lineage>
</organism>
<dbReference type="EMBL" id="CAJJDM010000152">
    <property type="protein sequence ID" value="CAD8111491.1"/>
    <property type="molecule type" value="Genomic_DNA"/>
</dbReference>
<dbReference type="PROSITE" id="PS50082">
    <property type="entry name" value="WD_REPEATS_2"/>
    <property type="match status" value="5"/>
</dbReference>
<accession>A0A8S1Q9U4</accession>
<keyword evidence="1" id="KW-0853">WD repeat</keyword>
<feature type="repeat" description="WD" evidence="1">
    <location>
        <begin position="260"/>
        <end position="301"/>
    </location>
</feature>
<evidence type="ECO:0000256" key="1">
    <source>
        <dbReference type="PROSITE-ProRule" id="PRU00221"/>
    </source>
</evidence>
<dbReference type="AlphaFoldDB" id="A0A8S1Q9U4"/>
<evidence type="ECO:0000313" key="3">
    <source>
        <dbReference type="Proteomes" id="UP000688137"/>
    </source>
</evidence>
<feature type="repeat" description="WD" evidence="1">
    <location>
        <begin position="344"/>
        <end position="384"/>
    </location>
</feature>
<feature type="repeat" description="WD" evidence="1">
    <location>
        <begin position="433"/>
        <end position="474"/>
    </location>
</feature>
<dbReference type="PROSITE" id="PS00678">
    <property type="entry name" value="WD_REPEATS_1"/>
    <property type="match status" value="4"/>
</dbReference>
<proteinExistence type="predicted"/>
<dbReference type="CDD" id="cd00200">
    <property type="entry name" value="WD40"/>
    <property type="match status" value="1"/>
</dbReference>
<dbReference type="SMART" id="SM00320">
    <property type="entry name" value="WD40"/>
    <property type="match status" value="6"/>
</dbReference>
<dbReference type="SMART" id="SM00564">
    <property type="entry name" value="PQQ"/>
    <property type="match status" value="4"/>
</dbReference>
<keyword evidence="3" id="KW-1185">Reference proteome</keyword>
<protein>
    <recommendedName>
        <fullName evidence="4">WD-40 repeat protein</fullName>
    </recommendedName>
</protein>
<reference evidence="2" key="1">
    <citation type="submission" date="2021-01" db="EMBL/GenBank/DDBJ databases">
        <authorList>
            <consortium name="Genoscope - CEA"/>
            <person name="William W."/>
        </authorList>
    </citation>
    <scope>NUCLEOTIDE SEQUENCE</scope>
</reference>
<dbReference type="InterPro" id="IPR001646">
    <property type="entry name" value="5peptide_repeat"/>
</dbReference>
<dbReference type="Pfam" id="PF00400">
    <property type="entry name" value="WD40"/>
    <property type="match status" value="2"/>
</dbReference>
<feature type="repeat" description="WD" evidence="1">
    <location>
        <begin position="302"/>
        <end position="343"/>
    </location>
</feature>
<feature type="repeat" description="WD" evidence="1">
    <location>
        <begin position="218"/>
        <end position="259"/>
    </location>
</feature>
<evidence type="ECO:0008006" key="4">
    <source>
        <dbReference type="Google" id="ProtNLM"/>
    </source>
</evidence>
<comment type="caution">
    <text evidence="2">The sequence shown here is derived from an EMBL/GenBank/DDBJ whole genome shotgun (WGS) entry which is preliminary data.</text>
</comment>
<sequence>MQSSFQQKDLTDIFDSVKDVDIKIFGVILEILRKEKGKDCIGFLSDIGNQKQLELQILEQVRNITQADTEQKLSLVREDMKQMTEVLKKLKDHDFNNQDFSSEENEDFTLILINFIQDNRRIIEFLQFLVHLTSIDETFIQCGSNAFHLLVQVQVDLKNKNYENIKIQNTSLVGANFVRCNLSGSQFNNVNISGINLNGALLLYCKWNNLRIHELNTQNGHNGSVWSVCFSSDGNTLASGSSDTSIRLWDVKTGQQKAKLDGHTSYVRSVCFSPDGNTLASGSEDMSIRLWDVKTGEQKAQLDGHGKYVVSVCFSPDGNTLASCSDDKSIRLWDVKTGQQKAKLDGHSDWVYSVCFSPDANILASGSYQEIRLWDVKTGQQIAKLEGHENWVMSVCFSSDGNTLASGGGNQFDDGDNSIRLWDVKLQQQKAKLDGHSGYVMSVCFSPDGNTLASGSVDKSIRLWDVRTGQENKSFDKTYKDILAQFKIPLQQNSYISEASNYIATLLISKKAIFQAKGALILNGDFVNSEGYDLRQLFKSQGCCFLEDFKQESA</sequence>
<dbReference type="InterPro" id="IPR019775">
    <property type="entry name" value="WD40_repeat_CS"/>
</dbReference>
<dbReference type="InterPro" id="IPR001680">
    <property type="entry name" value="WD40_rpt"/>
</dbReference>
<dbReference type="Pfam" id="PF25173">
    <property type="entry name" value="Beta-prop_WDR3_1st"/>
    <property type="match status" value="1"/>
</dbReference>
<dbReference type="Proteomes" id="UP000688137">
    <property type="component" value="Unassembled WGS sequence"/>
</dbReference>
<dbReference type="InterPro" id="IPR018391">
    <property type="entry name" value="PQQ_b-propeller_rpt"/>
</dbReference>
<name>A0A8S1Q9U4_PARPR</name>
<dbReference type="PROSITE" id="PS50294">
    <property type="entry name" value="WD_REPEATS_REGION"/>
    <property type="match status" value="5"/>
</dbReference>